<gene>
    <name evidence="11" type="ORF">D0Z07_4870</name>
</gene>
<dbReference type="InterPro" id="IPR042529">
    <property type="entry name" value="IF_2B-like_C"/>
</dbReference>
<evidence type="ECO:0000256" key="8">
    <source>
        <dbReference type="ARBA" id="ARBA00046432"/>
    </source>
</evidence>
<dbReference type="GO" id="GO:0005829">
    <property type="term" value="C:cytosol"/>
    <property type="evidence" value="ECO:0007669"/>
    <property type="project" value="UniProtKB-SubCell"/>
</dbReference>
<keyword evidence="5" id="KW-0648">Protein biosynthesis</keyword>
<dbReference type="PANTHER" id="PTHR10233:SF14">
    <property type="entry name" value="TRANSLATION INITIATION FACTOR EIF-2B SUBUNIT DELTA"/>
    <property type="match status" value="1"/>
</dbReference>
<comment type="similarity">
    <text evidence="2 9">Belongs to the eIF-2B alpha/beta/delta subunits family.</text>
</comment>
<dbReference type="InterPro" id="IPR037171">
    <property type="entry name" value="NagB/RpiA_transferase-like"/>
</dbReference>
<evidence type="ECO:0000256" key="5">
    <source>
        <dbReference type="ARBA" id="ARBA00022917"/>
    </source>
</evidence>
<dbReference type="GO" id="GO:0003743">
    <property type="term" value="F:translation initiation factor activity"/>
    <property type="evidence" value="ECO:0007669"/>
    <property type="project" value="UniProtKB-KW"/>
</dbReference>
<evidence type="ECO:0000256" key="3">
    <source>
        <dbReference type="ARBA" id="ARBA00022490"/>
    </source>
</evidence>
<dbReference type="AlphaFoldDB" id="A0A9P7AX37"/>
<feature type="compositionally biased region" description="Low complexity" evidence="10">
    <location>
        <begin position="64"/>
        <end position="87"/>
    </location>
</feature>
<dbReference type="EMBL" id="VNKQ01000009">
    <property type="protein sequence ID" value="KAG0648796.1"/>
    <property type="molecule type" value="Genomic_DNA"/>
</dbReference>
<evidence type="ECO:0000313" key="11">
    <source>
        <dbReference type="EMBL" id="KAG0648796.1"/>
    </source>
</evidence>
<comment type="subcellular location">
    <subcellularLocation>
        <location evidence="1">Cytoplasm</location>
        <location evidence="1">Cytosol</location>
    </subcellularLocation>
</comment>
<keyword evidence="12" id="KW-1185">Reference proteome</keyword>
<reference evidence="11" key="1">
    <citation type="submission" date="2019-07" db="EMBL/GenBank/DDBJ databases">
        <title>Hyphodiscus hymeniophilus genome sequencing and assembly.</title>
        <authorList>
            <person name="Kramer G."/>
            <person name="Nodwell J."/>
        </authorList>
    </citation>
    <scope>NUCLEOTIDE SEQUENCE</scope>
    <source>
        <strain evidence="11">ATCC 34498</strain>
    </source>
</reference>
<keyword evidence="3" id="KW-0963">Cytoplasm</keyword>
<evidence type="ECO:0000256" key="10">
    <source>
        <dbReference type="SAM" id="MobiDB-lite"/>
    </source>
</evidence>
<evidence type="ECO:0000256" key="1">
    <source>
        <dbReference type="ARBA" id="ARBA00004514"/>
    </source>
</evidence>
<protein>
    <recommendedName>
        <fullName evidence="6">Translation initiation factor eIF2B subunit delta</fullName>
    </recommendedName>
    <alternativeName>
        <fullName evidence="7">eIF2B GDP-GTP exchange factor subunit delta</fullName>
    </alternativeName>
</protein>
<dbReference type="Proteomes" id="UP000785200">
    <property type="component" value="Unassembled WGS sequence"/>
</dbReference>
<evidence type="ECO:0000256" key="7">
    <source>
        <dbReference type="ARBA" id="ARBA00044356"/>
    </source>
</evidence>
<comment type="caution">
    <text evidence="11">The sequence shown here is derived from an EMBL/GenBank/DDBJ whole genome shotgun (WGS) entry which is preliminary data.</text>
</comment>
<name>A0A9P7AX37_9HELO</name>
<feature type="region of interest" description="Disordered" evidence="10">
    <location>
        <begin position="1"/>
        <end position="131"/>
    </location>
</feature>
<proteinExistence type="inferred from homology"/>
<organism evidence="11 12">
    <name type="scientific">Hyphodiscus hymeniophilus</name>
    <dbReference type="NCBI Taxonomy" id="353542"/>
    <lineage>
        <taxon>Eukaryota</taxon>
        <taxon>Fungi</taxon>
        <taxon>Dikarya</taxon>
        <taxon>Ascomycota</taxon>
        <taxon>Pezizomycotina</taxon>
        <taxon>Leotiomycetes</taxon>
        <taxon>Helotiales</taxon>
        <taxon>Hyphodiscaceae</taxon>
        <taxon>Hyphodiscus</taxon>
    </lineage>
</organism>
<dbReference type="Gene3D" id="3.40.50.10470">
    <property type="entry name" value="Translation initiation factor eif-2b, domain 2"/>
    <property type="match status" value="1"/>
</dbReference>
<evidence type="ECO:0000256" key="6">
    <source>
        <dbReference type="ARBA" id="ARBA00044147"/>
    </source>
</evidence>
<evidence type="ECO:0000256" key="4">
    <source>
        <dbReference type="ARBA" id="ARBA00022540"/>
    </source>
</evidence>
<dbReference type="OrthoDB" id="10254737at2759"/>
<dbReference type="InterPro" id="IPR000649">
    <property type="entry name" value="IF-2B-related"/>
</dbReference>
<evidence type="ECO:0000256" key="9">
    <source>
        <dbReference type="RuleBase" id="RU003814"/>
    </source>
</evidence>
<dbReference type="SUPFAM" id="SSF100950">
    <property type="entry name" value="NagB/RpiA/CoA transferase-like"/>
    <property type="match status" value="1"/>
</dbReference>
<feature type="compositionally biased region" description="Basic and acidic residues" evidence="10">
    <location>
        <begin position="51"/>
        <end position="62"/>
    </location>
</feature>
<dbReference type="PANTHER" id="PTHR10233">
    <property type="entry name" value="TRANSLATION INITIATION FACTOR EIF-2B"/>
    <property type="match status" value="1"/>
</dbReference>
<dbReference type="Pfam" id="PF01008">
    <property type="entry name" value="IF-2B"/>
    <property type="match status" value="1"/>
</dbReference>
<evidence type="ECO:0000313" key="12">
    <source>
        <dbReference type="Proteomes" id="UP000785200"/>
    </source>
</evidence>
<accession>A0A9P7AX37</accession>
<sequence length="442" mass="47319">MPSSDPPAAEGAPKSEAIDAPQSHKDKKGGAVKQQKEAAALTDAPKPSGAELKKKAKEEKAARRAQALLDKQPNGAVATAIAAGQAQKSDPPKSQKNTAQKKGGPAAMEGRSLPTRGAQKTATAVETPKEEDKTVEFFRHLYKTRTTTIAGAGKEVIESYTTPPGNSLTRHLTSHVLSPQIDFLSSCRPLSISMGNAIRWLKLEISKVDINVPDTEAKKGLCEAIDVFIRERVTYADQVIAQIAADKIKDGDVILTFAKSSIVQKALVKAHEEGKKFRVIVVDSRPLHEGKHLAAALVGLGIDVKYCLINGLSHNIQDATKVLLGAHAMMSNGRLFSRIGTALVAMEANDADKPVIVLCETIKFTDRTALDSIVHNEIAPADELVIPGGHLEGWKDSKRLQLCNPMFDVTPAAYIQMIVTESGAVPPTSVPVLHRLGNESQG</sequence>
<evidence type="ECO:0000256" key="2">
    <source>
        <dbReference type="ARBA" id="ARBA00007251"/>
    </source>
</evidence>
<keyword evidence="4" id="KW-0396">Initiation factor</keyword>
<comment type="subunit">
    <text evidence="8">Component of the translation initiation factor 2B (eIF2B) complex which is a heterodecamer of two sets of five different subunits: alpha, beta, gamma, delta and epsilon. Subunits alpha, beta and delta comprise a regulatory subcomplex and subunits epsilon and gamma comprise a catalytic subcomplex. Within the complex, the hexameric regulatory complex resides at the center, with the two heterodimeric catalytic subcomplexes bound on opposite sides.</text>
</comment>